<reference evidence="1 2" key="1">
    <citation type="submission" date="2024-07" db="EMBL/GenBank/DDBJ databases">
        <title>Description of Labrys sedimenti sp. nov., isolated from a diclofenac-degrading enrichment culture.</title>
        <authorList>
            <person name="Tancsics A."/>
            <person name="Csepanyi A."/>
        </authorList>
    </citation>
    <scope>NUCLEOTIDE SEQUENCE [LARGE SCALE GENOMIC DNA]</scope>
    <source>
        <strain evidence="1 2">LMG 23578</strain>
    </source>
</reference>
<keyword evidence="2" id="KW-1185">Reference proteome</keyword>
<organism evidence="1 2">
    <name type="scientific">Labrys neptuniae</name>
    <dbReference type="NCBI Taxonomy" id="376174"/>
    <lineage>
        <taxon>Bacteria</taxon>
        <taxon>Pseudomonadati</taxon>
        <taxon>Pseudomonadota</taxon>
        <taxon>Alphaproteobacteria</taxon>
        <taxon>Hyphomicrobiales</taxon>
        <taxon>Xanthobacteraceae</taxon>
        <taxon>Labrys</taxon>
    </lineage>
</organism>
<evidence type="ECO:0000313" key="2">
    <source>
        <dbReference type="Proteomes" id="UP001555786"/>
    </source>
</evidence>
<protein>
    <submittedName>
        <fullName evidence="1">STY4851/ECs_5259 family protein</fullName>
    </submittedName>
</protein>
<evidence type="ECO:0000313" key="1">
    <source>
        <dbReference type="EMBL" id="MEW9309923.1"/>
    </source>
</evidence>
<comment type="caution">
    <text evidence="1">The sequence shown here is derived from an EMBL/GenBank/DDBJ whole genome shotgun (WGS) entry which is preliminary data.</text>
</comment>
<name>A0ABV3PXR9_9HYPH</name>
<dbReference type="InterPro" id="IPR047879">
    <property type="entry name" value="YjiT"/>
</dbReference>
<sequence>MSRSELINGFSDLLAARGLDTPDRRPLYAYRFTKDEYNHTAALLRRHGLNALSDRTGAALIVAYISEWFRRERGGGHWDWIRPLRSIGLDYGQGRRVQYSDVEDLVQRGLLIWRRPLPNSGERLLAIVRESGFPVAAVREDPRISAWLKHAVLSAERGFQVDQAVGVEAWRVSDRLAQALVEPAIELCRAIVALRATIPTEARNGDPVAFLDGCTPSWRDALPFDVDQDDIRTLVERMVRLREGGTSALDVERTVVNTDKNEWTAHASLVLTGTLDIHRVPPSITQALSEGRRLRIFPRIPHSEELTAIAAIETYKGEDDEIHELRPFVTKFDVELALEREVRLFAQAGHTAIGEFVPSGGQALDSPVIALDVIELDEAQYPRVLRAIGCSSCQTSKPMLALAVQPNILPLIVFSNAPQDIGICRTSGRRIVLFEGTATLEGDGARWRWRTKAERNLQAQPILVGDLVANIRETVYRGMPRLWIEQDGYTIAPRQDSLAWRPRRRGPWRSLRNAAPIGAIEIAVIEEGEIRYAIPADVVPASMEIAFDRTQRELRISGLQTTMVAATGAGQLKVRHAHGLNVIDLGPPTGTPVITIRVRWETEISLTLSDPRYELRLVDEHDRLINTRAGFALDGLGGIRILATCEVALCMELRAQDVSRLAISRPITGNVPLSALRDTIRQLLGRSTTLDASVVLSAVGASEHLAEVRWYVEDVDPFAVPRSSAFAALASINALNLRAVSLIDASAGVRSVVAPASQSAMRAELEVELPNGPWLVFGNRKTGEIVRPRIVPAGKAPPKGATPLVRAVSNDAIPARSRAFADLYANPAKMPREDVRALIELLVLARRENLPLSSIDGLRTLDGAPATAVHLFAACDSLEERASLLNLQRDLPFLWCATTIEAWLVSFETRLETIRGRLGAAGIELDVANRLIMTALSETANLRPELAGHVRAVVLSMVASGLAMSGITPTFPLPAYRIDARTEIGRMITRHADRDHPPSSTLSDETLTAQRTQWEAFDPRFAGVIAAPFAVADHAAGIRSLSRIELMRCRDAALYDPEYFEVIVPMRINQKLHKITRTKGTAA</sequence>
<dbReference type="NCBIfam" id="NF038336">
    <property type="entry name" value="YjiT_fam"/>
    <property type="match status" value="1"/>
</dbReference>
<accession>A0ABV3PXR9</accession>
<proteinExistence type="predicted"/>
<dbReference type="Proteomes" id="UP001555786">
    <property type="component" value="Unassembled WGS sequence"/>
</dbReference>
<dbReference type="EMBL" id="JBFNQD010000019">
    <property type="protein sequence ID" value="MEW9309923.1"/>
    <property type="molecule type" value="Genomic_DNA"/>
</dbReference>
<dbReference type="RefSeq" id="WP_367626497.1">
    <property type="nucleotide sequence ID" value="NZ_JBFNQD010000019.1"/>
</dbReference>
<gene>
    <name evidence="1" type="ORF">ABXS05_30545</name>
</gene>